<organism evidence="2 3">
    <name type="scientific">Sulfurospirillum deleyianum (strain ATCC 51133 / DSM 6946 / 5175)</name>
    <dbReference type="NCBI Taxonomy" id="525898"/>
    <lineage>
        <taxon>Bacteria</taxon>
        <taxon>Pseudomonadati</taxon>
        <taxon>Campylobacterota</taxon>
        <taxon>Epsilonproteobacteria</taxon>
        <taxon>Campylobacterales</taxon>
        <taxon>Sulfurospirillaceae</taxon>
        <taxon>Sulfurospirillum</taxon>
    </lineage>
</organism>
<keyword evidence="1" id="KW-0472">Membrane</keyword>
<feature type="transmembrane region" description="Helical" evidence="1">
    <location>
        <begin position="46"/>
        <end position="64"/>
    </location>
</feature>
<dbReference type="eggNOG" id="COG1585">
    <property type="taxonomic scope" value="Bacteria"/>
</dbReference>
<keyword evidence="3" id="KW-1185">Reference proteome</keyword>
<dbReference type="EMBL" id="CP001816">
    <property type="protein sequence ID" value="ACZ11498.1"/>
    <property type="molecule type" value="Genomic_DNA"/>
</dbReference>
<sequence length="145" mass="15963">MIWYIWAILGVFAIVFEIATPTFFAIFLGLGFFGSALISYFVQDSLILQIMVALLGMFVGAFVFKKRRIADVPSSKIGQSDEFIGVGGKVIETISPEIKGRVRLDIPVLGSSEWDAKNIADTTLEKGVLIEIVAIHGHYLDVHSK</sequence>
<reference evidence="2 3" key="2">
    <citation type="journal article" date="2010" name="Stand. Genomic Sci.">
        <title>Complete genome sequence of Sulfurospirillum deleyianum type strain (5175).</title>
        <authorList>
            <person name="Sikorski J."/>
            <person name="Lapidus A."/>
            <person name="Copeland A."/>
            <person name="Glavina Del Rio T."/>
            <person name="Nolan M."/>
            <person name="Lucas S."/>
            <person name="Chen F."/>
            <person name="Tice H."/>
            <person name="Cheng J.F."/>
            <person name="Saunders E."/>
            <person name="Bruce D."/>
            <person name="Goodwin L."/>
            <person name="Pitluck S."/>
            <person name="Ovchinnikova G."/>
            <person name="Pati A."/>
            <person name="Ivanova N."/>
            <person name="Mavromatis K."/>
            <person name="Chen A."/>
            <person name="Palaniappan K."/>
            <person name="Chain P."/>
            <person name="Land M."/>
            <person name="Hauser L."/>
            <person name="Chang Y.J."/>
            <person name="Jeffries C.D."/>
            <person name="Brettin T."/>
            <person name="Detter J.C."/>
            <person name="Han C."/>
            <person name="Rohde M."/>
            <person name="Lang E."/>
            <person name="Spring S."/>
            <person name="Goker M."/>
            <person name="Bristow J."/>
            <person name="Eisen J.A."/>
            <person name="Markowitz V."/>
            <person name="Hugenholtz P."/>
            <person name="Kyrpides N.C."/>
            <person name="Klenk H.P."/>
        </authorList>
    </citation>
    <scope>NUCLEOTIDE SEQUENCE [LARGE SCALE GENOMIC DNA]</scope>
    <source>
        <strain evidence="3">ATCC 51133 / DSM 6946 / 5175</strain>
    </source>
</reference>
<keyword evidence="1" id="KW-1133">Transmembrane helix</keyword>
<feature type="transmembrane region" description="Helical" evidence="1">
    <location>
        <begin position="7"/>
        <end position="40"/>
    </location>
</feature>
<gene>
    <name evidence="2" type="ordered locus">Sdel_0461</name>
</gene>
<dbReference type="OrthoDB" id="5339766at2"/>
<dbReference type="Gene3D" id="2.40.50.140">
    <property type="entry name" value="Nucleic acid-binding proteins"/>
    <property type="match status" value="1"/>
</dbReference>
<dbReference type="RefSeq" id="WP_012856264.1">
    <property type="nucleotide sequence ID" value="NC_013512.1"/>
</dbReference>
<dbReference type="PANTHER" id="PTHR33507:SF3">
    <property type="entry name" value="INNER MEMBRANE PROTEIN YBBJ"/>
    <property type="match status" value="1"/>
</dbReference>
<reference evidence="3" key="1">
    <citation type="submission" date="2009-11" db="EMBL/GenBank/DDBJ databases">
        <title>The complete genome of Sulfurospirillum deleyianum DSM 6946.</title>
        <authorList>
            <consortium name="US DOE Joint Genome Institute (JGI-PGF)"/>
            <person name="Lucas S."/>
            <person name="Copeland A."/>
            <person name="Lapidus A."/>
            <person name="Glavina del Rio T."/>
            <person name="Dalin E."/>
            <person name="Tice H."/>
            <person name="Bruce D."/>
            <person name="Goodwin L."/>
            <person name="Pitluck S."/>
            <person name="Kyrpides N."/>
            <person name="Mavromatis K."/>
            <person name="Ivanova N."/>
            <person name="Ovchinnikova G."/>
            <person name="Munk A.C."/>
            <person name="Lu M."/>
            <person name="Brettin T."/>
            <person name="Detter J.C."/>
            <person name="Han C."/>
            <person name="Tapia R."/>
            <person name="Larimer F."/>
            <person name="Land M."/>
            <person name="Hauser L."/>
            <person name="Markowitz V."/>
            <person name="Cheng J.F."/>
            <person name="Hugenholtz P."/>
            <person name="Woyke T."/>
            <person name="Wu D."/>
            <person name="Aumann P."/>
            <person name="Schneider S."/>
            <person name="Lang E."/>
            <person name="Spring S."/>
            <person name="Klenk H.P."/>
            <person name="Eisen J.A."/>
        </authorList>
    </citation>
    <scope>NUCLEOTIDE SEQUENCE [LARGE SCALE GENOMIC DNA]</scope>
    <source>
        <strain evidence="3">ATCC 51133 / DSM 6946 / 5175</strain>
    </source>
</reference>
<protein>
    <submittedName>
        <fullName evidence="2">Uncharacterized protein</fullName>
    </submittedName>
</protein>
<name>D1AZN1_SULD5</name>
<keyword evidence="1" id="KW-0812">Transmembrane</keyword>
<dbReference type="PANTHER" id="PTHR33507">
    <property type="entry name" value="INNER MEMBRANE PROTEIN YBBJ"/>
    <property type="match status" value="1"/>
</dbReference>
<dbReference type="HOGENOM" id="CLU_116732_4_2_7"/>
<dbReference type="InterPro" id="IPR052165">
    <property type="entry name" value="Membrane_assoc_protease"/>
</dbReference>
<proteinExistence type="predicted"/>
<evidence type="ECO:0000313" key="3">
    <source>
        <dbReference type="Proteomes" id="UP000002222"/>
    </source>
</evidence>
<dbReference type="GO" id="GO:0005886">
    <property type="term" value="C:plasma membrane"/>
    <property type="evidence" value="ECO:0007669"/>
    <property type="project" value="TreeGrafter"/>
</dbReference>
<dbReference type="Proteomes" id="UP000002222">
    <property type="component" value="Chromosome"/>
</dbReference>
<dbReference type="STRING" id="525898.Sdel_0461"/>
<dbReference type="KEGG" id="sdl:Sdel_0461"/>
<dbReference type="InterPro" id="IPR012340">
    <property type="entry name" value="NA-bd_OB-fold"/>
</dbReference>
<evidence type="ECO:0000256" key="1">
    <source>
        <dbReference type="SAM" id="Phobius"/>
    </source>
</evidence>
<dbReference type="AlphaFoldDB" id="D1AZN1"/>
<evidence type="ECO:0000313" key="2">
    <source>
        <dbReference type="EMBL" id="ACZ11498.1"/>
    </source>
</evidence>
<accession>D1AZN1</accession>